<name>A0A8J3J4P2_9ACTN</name>
<reference evidence="1" key="1">
    <citation type="submission" date="2021-01" db="EMBL/GenBank/DDBJ databases">
        <title>Whole genome shotgun sequence of Actinocatenispora rupis NBRC 107355.</title>
        <authorList>
            <person name="Komaki H."/>
            <person name="Tamura T."/>
        </authorList>
    </citation>
    <scope>NUCLEOTIDE SEQUENCE</scope>
    <source>
        <strain evidence="1">NBRC 107355</strain>
    </source>
</reference>
<protein>
    <submittedName>
        <fullName evidence="1">Uncharacterized protein</fullName>
    </submittedName>
</protein>
<gene>
    <name evidence="1" type="ORF">Aru02nite_49970</name>
</gene>
<evidence type="ECO:0000313" key="2">
    <source>
        <dbReference type="Proteomes" id="UP000612808"/>
    </source>
</evidence>
<comment type="caution">
    <text evidence="1">The sequence shown here is derived from an EMBL/GenBank/DDBJ whole genome shotgun (WGS) entry which is preliminary data.</text>
</comment>
<dbReference type="Proteomes" id="UP000612808">
    <property type="component" value="Unassembled WGS sequence"/>
</dbReference>
<dbReference type="AlphaFoldDB" id="A0A8J3J4P2"/>
<keyword evidence="2" id="KW-1185">Reference proteome</keyword>
<dbReference type="RefSeq" id="WP_203661767.1">
    <property type="nucleotide sequence ID" value="NZ_BAAAZM010000001.1"/>
</dbReference>
<dbReference type="EMBL" id="BOMB01000029">
    <property type="protein sequence ID" value="GID14108.1"/>
    <property type="molecule type" value="Genomic_DNA"/>
</dbReference>
<accession>A0A8J3J4P2</accession>
<proteinExistence type="predicted"/>
<sequence>MLFERLMAAYDAVDDESAWSSFVAAVIAEVRGAGTESSEAESFLESAGRLLSEGGGEDDYTSLRVAIWRYLDDKNGSSTVIRDVDDRALRALLTVLMGPTPGARDDVEEAAWWVASLLAGLSA</sequence>
<evidence type="ECO:0000313" key="1">
    <source>
        <dbReference type="EMBL" id="GID14108.1"/>
    </source>
</evidence>
<organism evidence="1 2">
    <name type="scientific">Actinocatenispora rupis</name>
    <dbReference type="NCBI Taxonomy" id="519421"/>
    <lineage>
        <taxon>Bacteria</taxon>
        <taxon>Bacillati</taxon>
        <taxon>Actinomycetota</taxon>
        <taxon>Actinomycetes</taxon>
        <taxon>Micromonosporales</taxon>
        <taxon>Micromonosporaceae</taxon>
        <taxon>Actinocatenispora</taxon>
    </lineage>
</organism>